<dbReference type="EMBL" id="CP058579">
    <property type="protein sequence ID" value="QLG63995.1"/>
    <property type="molecule type" value="Genomic_DNA"/>
</dbReference>
<feature type="transmembrane region" description="Helical" evidence="2">
    <location>
        <begin position="445"/>
        <end position="465"/>
    </location>
</feature>
<evidence type="ECO:0000313" key="4">
    <source>
        <dbReference type="Proteomes" id="UP000509626"/>
    </source>
</evidence>
<name>A0A7D5LEF4_9EURY</name>
<evidence type="ECO:0000313" key="3">
    <source>
        <dbReference type="EMBL" id="QLG63995.1"/>
    </source>
</evidence>
<evidence type="ECO:0000256" key="1">
    <source>
        <dbReference type="SAM" id="MobiDB-lite"/>
    </source>
</evidence>
<dbReference type="InterPro" id="IPR011042">
    <property type="entry name" value="6-blade_b-propeller_TolB-like"/>
</dbReference>
<organism evidence="3 4">
    <name type="scientific">Halorarum salinum</name>
    <dbReference type="NCBI Taxonomy" id="2743089"/>
    <lineage>
        <taxon>Archaea</taxon>
        <taxon>Methanobacteriati</taxon>
        <taxon>Methanobacteriota</taxon>
        <taxon>Stenosarchaea group</taxon>
        <taxon>Halobacteria</taxon>
        <taxon>Halobacteriales</taxon>
        <taxon>Haloferacaceae</taxon>
        <taxon>Halorarum</taxon>
    </lineage>
</organism>
<keyword evidence="2" id="KW-1133">Transmembrane helix</keyword>
<dbReference type="Gene3D" id="2.120.10.30">
    <property type="entry name" value="TolB, C-terminal domain"/>
    <property type="match status" value="1"/>
</dbReference>
<gene>
    <name evidence="3" type="ORF">HUG12_05725</name>
</gene>
<dbReference type="InterPro" id="IPR010262">
    <property type="entry name" value="Arylsulfotransferase_bact"/>
</dbReference>
<protein>
    <submittedName>
        <fullName evidence="3">Aryl-sulfate sulfotransferase</fullName>
    </submittedName>
</protein>
<dbReference type="GO" id="GO:0004062">
    <property type="term" value="F:aryl sulfotransferase activity"/>
    <property type="evidence" value="ECO:0007669"/>
    <property type="project" value="InterPro"/>
</dbReference>
<dbReference type="PANTHER" id="PTHR35340">
    <property type="entry name" value="PQQ ENZYME REPEAT PROTEIN-RELATED"/>
    <property type="match status" value="1"/>
</dbReference>
<dbReference type="KEGG" id="halu:HUG12_05725"/>
<keyword evidence="4" id="KW-1185">Reference proteome</keyword>
<dbReference type="Proteomes" id="UP000509626">
    <property type="component" value="Chromosome"/>
</dbReference>
<dbReference type="AlphaFoldDB" id="A0A7D5LEF4"/>
<dbReference type="InterPro" id="IPR053143">
    <property type="entry name" value="Arylsulfate_ST"/>
</dbReference>
<dbReference type="PANTHER" id="PTHR35340:SF5">
    <property type="entry name" value="ASST-DOMAIN-CONTAINING PROTEIN"/>
    <property type="match status" value="1"/>
</dbReference>
<evidence type="ECO:0000256" key="2">
    <source>
        <dbReference type="SAM" id="Phobius"/>
    </source>
</evidence>
<keyword evidence="2" id="KW-0812">Transmembrane</keyword>
<feature type="region of interest" description="Disordered" evidence="1">
    <location>
        <begin position="397"/>
        <end position="437"/>
    </location>
</feature>
<reference evidence="3 4" key="1">
    <citation type="submission" date="2020-06" db="EMBL/GenBank/DDBJ databases">
        <title>NJ-3-1, isolated from saline soil.</title>
        <authorList>
            <person name="Cui H.L."/>
            <person name="Shi X."/>
        </authorList>
    </citation>
    <scope>NUCLEOTIDE SEQUENCE [LARGE SCALE GENOMIC DNA]</scope>
    <source>
        <strain evidence="3 4">NJ-3-1</strain>
    </source>
</reference>
<proteinExistence type="predicted"/>
<sequence>MLALAPAVGAVGAVGAGAAGGGTAGGSVNGVAGYGAAGTAQGLNPCVGTIREEPSSTTLISIQGARGGDKTPAVLLGVRPNGSVVGVHDEAAAGRWWAYDVDPLPNGDLLMATTEPGISVLERVDPATGEHVAVDRLRNVEDAHDVDYLGDGEYVTVDKGDERNRVVVYNRTEGEIVWEWRFDEHTDRFPRDGGGPYGDDWTHVNDVDEIEDGVFMVSVRNFDQTIAIDRETKEVVWTLGADDDYEVMNEQHNPDYLEGENGTGTVLIADSLNDRVVEYAREDGGWERTWVLEGGDLDEPRDADRLPNGNTLVTDRRGQRILEVTPRGEVVWEFYAPWQPYDAERVGTDPGSEGPTMRRIGAEGTHQMRGSAGYDVERIEACSAFITGWDGGSRLVPDDELWGSAGDGSGTDGPDGPGGDAGTDRTYTTVPPGSAGRSIGRISPAVGAVVGVAVVALVGGFVVWWRR</sequence>
<dbReference type="SUPFAM" id="SSF101898">
    <property type="entry name" value="NHL repeat"/>
    <property type="match status" value="1"/>
</dbReference>
<keyword evidence="3" id="KW-0808">Transferase</keyword>
<dbReference type="Pfam" id="PF05935">
    <property type="entry name" value="Arylsulfotrans"/>
    <property type="match status" value="1"/>
</dbReference>
<accession>A0A7D5LEF4</accession>
<feature type="compositionally biased region" description="Gly residues" evidence="1">
    <location>
        <begin position="405"/>
        <end position="421"/>
    </location>
</feature>
<keyword evidence="2" id="KW-0472">Membrane</keyword>